<dbReference type="STRING" id="1423748.FC37_GL001291"/>
<comment type="caution">
    <text evidence="2">The sequence shown here is derived from an EMBL/GenBank/DDBJ whole genome shotgun (WGS) entry which is preliminary data.</text>
</comment>
<evidence type="ECO:0000256" key="1">
    <source>
        <dbReference type="SAM" id="MobiDB-lite"/>
    </source>
</evidence>
<accession>A0A0R1NM42</accession>
<gene>
    <name evidence="2" type="ORF">FC37_GL001291</name>
</gene>
<proteinExistence type="predicted"/>
<reference evidence="2 3" key="1">
    <citation type="journal article" date="2015" name="Genome Announc.">
        <title>Expanding the biotechnology potential of lactobacilli through comparative genomics of 213 strains and associated genera.</title>
        <authorList>
            <person name="Sun Z."/>
            <person name="Harris H.M."/>
            <person name="McCann A."/>
            <person name="Guo C."/>
            <person name="Argimon S."/>
            <person name="Zhang W."/>
            <person name="Yang X."/>
            <person name="Jeffery I.B."/>
            <person name="Cooney J.C."/>
            <person name="Kagawa T.F."/>
            <person name="Liu W."/>
            <person name="Song Y."/>
            <person name="Salvetti E."/>
            <person name="Wrobel A."/>
            <person name="Rasinkangas P."/>
            <person name="Parkhill J."/>
            <person name="Rea M.C."/>
            <person name="O'Sullivan O."/>
            <person name="Ritari J."/>
            <person name="Douillard F.P."/>
            <person name="Paul Ross R."/>
            <person name="Yang R."/>
            <person name="Briner A.E."/>
            <person name="Felis G.E."/>
            <person name="de Vos W.M."/>
            <person name="Barrangou R."/>
            <person name="Klaenhammer T.R."/>
            <person name="Caufield P.W."/>
            <person name="Cui Y."/>
            <person name="Zhang H."/>
            <person name="O'Toole P.W."/>
        </authorList>
    </citation>
    <scope>NUCLEOTIDE SEQUENCE [LARGE SCALE GENOMIC DNA]</scope>
    <source>
        <strain evidence="2 3">DSM 10532</strain>
    </source>
</reference>
<dbReference type="PATRIC" id="fig|1423748.3.peg.1353"/>
<dbReference type="AlphaFoldDB" id="A0A0R1NM42"/>
<evidence type="ECO:0000313" key="3">
    <source>
        <dbReference type="Proteomes" id="UP000051311"/>
    </source>
</evidence>
<sequence length="87" mass="9825">MGKVKTLNVRLNPEKIVDKEILDYFDKSLIPKTTLVKTALIHEIERLKAPYVKDELKTPEAPKNGVEKPSSSKERLQGGFNAFSDDI</sequence>
<dbReference type="RefSeq" id="WP_025006134.1">
    <property type="nucleotide sequence ID" value="NZ_AZEL01000046.1"/>
</dbReference>
<organism evidence="2 3">
    <name type="scientific">Lactobacillus gallinarum DSM 10532 = JCM 2011</name>
    <dbReference type="NCBI Taxonomy" id="1423748"/>
    <lineage>
        <taxon>Bacteria</taxon>
        <taxon>Bacillati</taxon>
        <taxon>Bacillota</taxon>
        <taxon>Bacilli</taxon>
        <taxon>Lactobacillales</taxon>
        <taxon>Lactobacillaceae</taxon>
        <taxon>Lactobacillus</taxon>
    </lineage>
</organism>
<dbReference type="Proteomes" id="UP000051311">
    <property type="component" value="Unassembled WGS sequence"/>
</dbReference>
<dbReference type="OrthoDB" id="2308546at2"/>
<name>A0A0R1NM42_9LACO</name>
<protein>
    <submittedName>
        <fullName evidence="2">Uncharacterized protein</fullName>
    </submittedName>
</protein>
<feature type="region of interest" description="Disordered" evidence="1">
    <location>
        <begin position="55"/>
        <end position="87"/>
    </location>
</feature>
<dbReference type="eggNOG" id="ENOG5030ACX">
    <property type="taxonomic scope" value="Bacteria"/>
</dbReference>
<evidence type="ECO:0000313" key="2">
    <source>
        <dbReference type="EMBL" id="KRL21504.1"/>
    </source>
</evidence>
<dbReference type="EMBL" id="AZEL01000046">
    <property type="protein sequence ID" value="KRL21504.1"/>
    <property type="molecule type" value="Genomic_DNA"/>
</dbReference>